<dbReference type="AlphaFoldDB" id="A0A917HAX2"/>
<evidence type="ECO:0000313" key="7">
    <source>
        <dbReference type="EMBL" id="GGG73011.1"/>
    </source>
</evidence>
<evidence type="ECO:0000256" key="3">
    <source>
        <dbReference type="ARBA" id="ARBA00023015"/>
    </source>
</evidence>
<dbReference type="Gene3D" id="3.40.640.10">
    <property type="entry name" value="Type I PLP-dependent aspartate aminotransferase-like (Major domain)"/>
    <property type="match status" value="1"/>
</dbReference>
<dbReference type="EMBL" id="BMER01000001">
    <property type="protein sequence ID" value="GGG73011.1"/>
    <property type="molecule type" value="Genomic_DNA"/>
</dbReference>
<dbReference type="GO" id="GO:0030170">
    <property type="term" value="F:pyridoxal phosphate binding"/>
    <property type="evidence" value="ECO:0007669"/>
    <property type="project" value="InterPro"/>
</dbReference>
<keyword evidence="2" id="KW-0663">Pyridoxal phosphate</keyword>
<organism evidence="7 8">
    <name type="scientific">Parapedobacter pyrenivorans</name>
    <dbReference type="NCBI Taxonomy" id="1305674"/>
    <lineage>
        <taxon>Bacteria</taxon>
        <taxon>Pseudomonadati</taxon>
        <taxon>Bacteroidota</taxon>
        <taxon>Sphingobacteriia</taxon>
        <taxon>Sphingobacteriales</taxon>
        <taxon>Sphingobacteriaceae</taxon>
        <taxon>Parapedobacter</taxon>
    </lineage>
</organism>
<keyword evidence="3" id="KW-0805">Transcription regulation</keyword>
<dbReference type="Gene3D" id="1.10.10.10">
    <property type="entry name" value="Winged helix-like DNA-binding domain superfamily/Winged helix DNA-binding domain"/>
    <property type="match status" value="1"/>
</dbReference>
<reference evidence="7" key="1">
    <citation type="journal article" date="2014" name="Int. J. Syst. Evol. Microbiol.">
        <title>Complete genome sequence of Corynebacterium casei LMG S-19264T (=DSM 44701T), isolated from a smear-ripened cheese.</title>
        <authorList>
            <consortium name="US DOE Joint Genome Institute (JGI-PGF)"/>
            <person name="Walter F."/>
            <person name="Albersmeier A."/>
            <person name="Kalinowski J."/>
            <person name="Ruckert C."/>
        </authorList>
    </citation>
    <scope>NUCLEOTIDE SEQUENCE</scope>
    <source>
        <strain evidence="7">CGMCC 1.12195</strain>
    </source>
</reference>
<evidence type="ECO:0000256" key="1">
    <source>
        <dbReference type="ARBA" id="ARBA00005384"/>
    </source>
</evidence>
<sequence length="479" mass="52958">MKNVFLYQEIAGNMATKIKTGVFKPGERLPSVRVLSNEHGISINTAKRVYLELEAQSLVQPRPQSGYFVSSLTYLKLPLPETSQPLPVANGTEPDELINGVYSTMGRNDLTLFSIGVPSGRLLPLAKLKKEIVLATRGLKEGGTEYEPLQGNVKLRRMVAARSLSWDGRLKESDVITTNGCMNALALCLTALTKPGDTIALESPGYPGILQLAVSLGLSVLEVATHPVSGIDIDALQKLLPKVNVCLLVPNFNTPLGYCMPDKHKKKLVHLLAKHGIPLIEDDTYGDLHFDSERPKCCKSFDMDGNVLWCSSVSKTLAPGYRVGWVAPGKYKDLILKLKLAHALSATTIIHEAVGNFLMTGRYENHLRHLRKTLQGNYQRYAVAIAEYFPNGTKISRPQGGLALWVEFPKEIDAVVLYNHALKKQIGIAPGRMFSLQNQFQNCMRLCIGLHWSDDLRIKLKQLGNLAKMLQLKASVRQL</sequence>
<proteinExistence type="inferred from homology"/>
<dbReference type="RefSeq" id="WP_188503942.1">
    <property type="nucleotide sequence ID" value="NZ_BMER01000001.1"/>
</dbReference>
<keyword evidence="5" id="KW-0804">Transcription</keyword>
<dbReference type="Pfam" id="PF00392">
    <property type="entry name" value="GntR"/>
    <property type="match status" value="1"/>
</dbReference>
<dbReference type="Pfam" id="PF00155">
    <property type="entry name" value="Aminotran_1_2"/>
    <property type="match status" value="1"/>
</dbReference>
<dbReference type="InterPro" id="IPR015421">
    <property type="entry name" value="PyrdxlP-dep_Trfase_major"/>
</dbReference>
<dbReference type="Proteomes" id="UP000660862">
    <property type="component" value="Unassembled WGS sequence"/>
</dbReference>
<evidence type="ECO:0000256" key="5">
    <source>
        <dbReference type="ARBA" id="ARBA00023163"/>
    </source>
</evidence>
<dbReference type="SMART" id="SM00345">
    <property type="entry name" value="HTH_GNTR"/>
    <property type="match status" value="1"/>
</dbReference>
<dbReference type="GO" id="GO:0003677">
    <property type="term" value="F:DNA binding"/>
    <property type="evidence" value="ECO:0007669"/>
    <property type="project" value="UniProtKB-KW"/>
</dbReference>
<evidence type="ECO:0000256" key="4">
    <source>
        <dbReference type="ARBA" id="ARBA00023125"/>
    </source>
</evidence>
<evidence type="ECO:0000259" key="6">
    <source>
        <dbReference type="PROSITE" id="PS50949"/>
    </source>
</evidence>
<dbReference type="InterPro" id="IPR036390">
    <property type="entry name" value="WH_DNA-bd_sf"/>
</dbReference>
<comment type="caution">
    <text evidence="7">The sequence shown here is derived from an EMBL/GenBank/DDBJ whole genome shotgun (WGS) entry which is preliminary data.</text>
</comment>
<dbReference type="InterPro" id="IPR051446">
    <property type="entry name" value="HTH_trans_reg/aminotransferase"/>
</dbReference>
<dbReference type="PANTHER" id="PTHR46577">
    <property type="entry name" value="HTH-TYPE TRANSCRIPTIONAL REGULATORY PROTEIN GABR"/>
    <property type="match status" value="1"/>
</dbReference>
<dbReference type="InterPro" id="IPR036388">
    <property type="entry name" value="WH-like_DNA-bd_sf"/>
</dbReference>
<comment type="similarity">
    <text evidence="1">In the C-terminal section; belongs to the class-I pyridoxal-phosphate-dependent aminotransferase family.</text>
</comment>
<gene>
    <name evidence="7" type="ORF">GCM10007415_00420</name>
</gene>
<dbReference type="InterPro" id="IPR015424">
    <property type="entry name" value="PyrdxlP-dep_Trfase"/>
</dbReference>
<dbReference type="InterPro" id="IPR015422">
    <property type="entry name" value="PyrdxlP-dep_Trfase_small"/>
</dbReference>
<name>A0A917HAX2_9SPHI</name>
<dbReference type="CDD" id="cd00609">
    <property type="entry name" value="AAT_like"/>
    <property type="match status" value="1"/>
</dbReference>
<dbReference type="Gene3D" id="3.90.1150.10">
    <property type="entry name" value="Aspartate Aminotransferase, domain 1"/>
    <property type="match status" value="1"/>
</dbReference>
<feature type="domain" description="HTH gntR-type" evidence="6">
    <location>
        <begin position="4"/>
        <end position="72"/>
    </location>
</feature>
<dbReference type="PROSITE" id="PS50949">
    <property type="entry name" value="HTH_GNTR"/>
    <property type="match status" value="1"/>
</dbReference>
<dbReference type="SUPFAM" id="SSF53383">
    <property type="entry name" value="PLP-dependent transferases"/>
    <property type="match status" value="1"/>
</dbReference>
<evidence type="ECO:0000313" key="8">
    <source>
        <dbReference type="Proteomes" id="UP000660862"/>
    </source>
</evidence>
<dbReference type="InterPro" id="IPR004839">
    <property type="entry name" value="Aminotransferase_I/II_large"/>
</dbReference>
<dbReference type="CDD" id="cd07377">
    <property type="entry name" value="WHTH_GntR"/>
    <property type="match status" value="1"/>
</dbReference>
<reference evidence="7" key="2">
    <citation type="submission" date="2020-09" db="EMBL/GenBank/DDBJ databases">
        <authorList>
            <person name="Sun Q."/>
            <person name="Zhou Y."/>
        </authorList>
    </citation>
    <scope>NUCLEOTIDE SEQUENCE</scope>
    <source>
        <strain evidence="7">CGMCC 1.12195</strain>
    </source>
</reference>
<dbReference type="SUPFAM" id="SSF46785">
    <property type="entry name" value="Winged helix' DNA-binding domain"/>
    <property type="match status" value="1"/>
</dbReference>
<dbReference type="PANTHER" id="PTHR46577:SF2">
    <property type="entry name" value="TRANSCRIPTIONAL REGULATORY PROTEIN"/>
    <property type="match status" value="1"/>
</dbReference>
<accession>A0A917HAX2</accession>
<dbReference type="GO" id="GO:0003700">
    <property type="term" value="F:DNA-binding transcription factor activity"/>
    <property type="evidence" value="ECO:0007669"/>
    <property type="project" value="InterPro"/>
</dbReference>
<protein>
    <submittedName>
        <fullName evidence="7">GntR family transcriptional regulator</fullName>
    </submittedName>
</protein>
<keyword evidence="4" id="KW-0238">DNA-binding</keyword>
<dbReference type="InterPro" id="IPR000524">
    <property type="entry name" value="Tscrpt_reg_HTH_GntR"/>
</dbReference>
<evidence type="ECO:0000256" key="2">
    <source>
        <dbReference type="ARBA" id="ARBA00022898"/>
    </source>
</evidence>
<keyword evidence="8" id="KW-1185">Reference proteome</keyword>